<accession>A0A7G1P6X4</accession>
<evidence type="ECO:0000313" key="3">
    <source>
        <dbReference type="Proteomes" id="UP000516444"/>
    </source>
</evidence>
<evidence type="ECO:0000313" key="2">
    <source>
        <dbReference type="EMBL" id="BCL29624.1"/>
    </source>
</evidence>
<feature type="compositionally biased region" description="Low complexity" evidence="1">
    <location>
        <begin position="51"/>
        <end position="80"/>
    </location>
</feature>
<dbReference type="AlphaFoldDB" id="A0A7G1P6X4"/>
<protein>
    <submittedName>
        <fullName evidence="2">Uncharacterized protein</fullName>
    </submittedName>
</protein>
<proteinExistence type="predicted"/>
<reference evidence="2 3" key="1">
    <citation type="journal article" date="2014" name="Int. J. Syst. Evol. Microbiol.">
        <title>Complete genome sequence of Corynebacterium casei LMG S-19264T (=DSM 44701T), isolated from a smear-ripened cheese.</title>
        <authorList>
            <consortium name="US DOE Joint Genome Institute (JGI-PGF)"/>
            <person name="Walter F."/>
            <person name="Albersmeier A."/>
            <person name="Kalinowski J."/>
            <person name="Ruckert C."/>
        </authorList>
    </citation>
    <scope>NUCLEOTIDE SEQUENCE [LARGE SCALE GENOMIC DNA]</scope>
    <source>
        <strain evidence="2 3">JCM 4677</strain>
    </source>
</reference>
<keyword evidence="3" id="KW-1185">Reference proteome</keyword>
<dbReference type="EMBL" id="AP023440">
    <property type="protein sequence ID" value="BCL29624.1"/>
    <property type="molecule type" value="Genomic_DNA"/>
</dbReference>
<dbReference type="Proteomes" id="UP000516444">
    <property type="component" value="Chromosome"/>
</dbReference>
<evidence type="ECO:0000256" key="1">
    <source>
        <dbReference type="SAM" id="MobiDB-lite"/>
    </source>
</evidence>
<organism evidence="2 3">
    <name type="scientific">Streptomyces aurantiacus</name>
    <dbReference type="NCBI Taxonomy" id="47760"/>
    <lineage>
        <taxon>Bacteria</taxon>
        <taxon>Bacillati</taxon>
        <taxon>Actinomycetota</taxon>
        <taxon>Actinomycetes</taxon>
        <taxon>Kitasatosporales</taxon>
        <taxon>Streptomycetaceae</taxon>
        <taxon>Streptomyces</taxon>
        <taxon>Streptomyces aurantiacus group</taxon>
    </lineage>
</organism>
<dbReference type="KEGG" id="sgm:GCM10017557_44830"/>
<feature type="region of interest" description="Disordered" evidence="1">
    <location>
        <begin position="51"/>
        <end position="84"/>
    </location>
</feature>
<sequence length="106" mass="11788">MGQRLGQQWQRGRERERLFVGQLLVRRWLVLRRRLLLRWWRRRVRRRGRLTGAADTEAADTGQLSSGPGTASGPSGTTSARWGHSPAGACLLVTGADGGREGVRVN</sequence>
<name>A0A7G1P6X4_9ACTN</name>
<gene>
    <name evidence="2" type="ORF">GCM10017557_44830</name>
</gene>